<evidence type="ECO:0000256" key="2">
    <source>
        <dbReference type="ARBA" id="ARBA00022737"/>
    </source>
</evidence>
<dbReference type="PANTHER" id="PTHR46093">
    <property type="entry name" value="ACYL-COA-BINDING DOMAIN-CONTAINING PROTEIN 5"/>
    <property type="match status" value="1"/>
</dbReference>
<evidence type="ECO:0000313" key="5">
    <source>
        <dbReference type="EMBL" id="CDJ52350.1"/>
    </source>
</evidence>
<dbReference type="Gene3D" id="2.120.10.80">
    <property type="entry name" value="Kelch-type beta propeller"/>
    <property type="match status" value="1"/>
</dbReference>
<reference evidence="5" key="1">
    <citation type="submission" date="2013-10" db="EMBL/GenBank/DDBJ databases">
        <title>Genomic analysis of the causative agents of coccidiosis in chickens.</title>
        <authorList>
            <person name="Reid A.J."/>
            <person name="Blake D."/>
            <person name="Billington K."/>
            <person name="Browne H."/>
            <person name="Dunn M."/>
            <person name="Hung S."/>
            <person name="Kawahara F."/>
            <person name="Miranda-Saavedra D."/>
            <person name="Mourier T."/>
            <person name="Nagra H."/>
            <person name="Otto T.D."/>
            <person name="Rawlings N."/>
            <person name="Sanchez A."/>
            <person name="Sanders M."/>
            <person name="Subramaniam C."/>
            <person name="Tay Y."/>
            <person name="Dear P."/>
            <person name="Doerig C."/>
            <person name="Gruber A."/>
            <person name="Parkinson J."/>
            <person name="Shirley M."/>
            <person name="Wan K.L."/>
            <person name="Berriman M."/>
            <person name="Tomley F."/>
            <person name="Pain A."/>
        </authorList>
    </citation>
    <scope>NUCLEOTIDE SEQUENCE [LARGE SCALE GENOMIC DNA]</scope>
    <source>
        <strain evidence="5">Houghton</strain>
    </source>
</reference>
<feature type="compositionally biased region" description="Acidic residues" evidence="4">
    <location>
        <begin position="1"/>
        <end position="10"/>
    </location>
</feature>
<dbReference type="EMBL" id="HG713117">
    <property type="protein sequence ID" value="CDJ52350.1"/>
    <property type="molecule type" value="Genomic_DNA"/>
</dbReference>
<organism evidence="5 6">
    <name type="scientific">Eimeria brunetti</name>
    <dbReference type="NCBI Taxonomy" id="51314"/>
    <lineage>
        <taxon>Eukaryota</taxon>
        <taxon>Sar</taxon>
        <taxon>Alveolata</taxon>
        <taxon>Apicomplexa</taxon>
        <taxon>Conoidasida</taxon>
        <taxon>Coccidia</taxon>
        <taxon>Eucoccidiorida</taxon>
        <taxon>Eimeriorina</taxon>
        <taxon>Eimeriidae</taxon>
        <taxon>Eimeria</taxon>
    </lineage>
</organism>
<reference evidence="5" key="2">
    <citation type="submission" date="2013-10" db="EMBL/GenBank/DDBJ databases">
        <authorList>
            <person name="Aslett M."/>
        </authorList>
    </citation>
    <scope>NUCLEOTIDE SEQUENCE [LARGE SCALE GENOMIC DNA]</scope>
    <source>
        <strain evidence="5">Houghton</strain>
    </source>
</reference>
<evidence type="ECO:0000256" key="1">
    <source>
        <dbReference type="ARBA" id="ARBA00022441"/>
    </source>
</evidence>
<evidence type="ECO:0000313" key="6">
    <source>
        <dbReference type="Proteomes" id="UP000030750"/>
    </source>
</evidence>
<feature type="compositionally biased region" description="Basic and acidic residues" evidence="4">
    <location>
        <begin position="86"/>
        <end position="99"/>
    </location>
</feature>
<keyword evidence="3" id="KW-0175">Coiled coil</keyword>
<feature type="compositionally biased region" description="Low complexity" evidence="4">
    <location>
        <begin position="28"/>
        <end position="84"/>
    </location>
</feature>
<feature type="compositionally biased region" description="Low complexity" evidence="4">
    <location>
        <begin position="100"/>
        <end position="124"/>
    </location>
</feature>
<name>U6LX26_9EIME</name>
<keyword evidence="2" id="KW-0677">Repeat</keyword>
<proteinExistence type="predicted"/>
<dbReference type="OrthoDB" id="432528at2759"/>
<dbReference type="VEuPathDB" id="ToxoDB:EBH_0049080"/>
<protein>
    <submittedName>
        <fullName evidence="5">Kelch motif domain-containing protein, putative</fullName>
    </submittedName>
</protein>
<dbReference type="AlphaFoldDB" id="U6LX26"/>
<keyword evidence="6" id="KW-1185">Reference proteome</keyword>
<feature type="region of interest" description="Disordered" evidence="4">
    <location>
        <begin position="1"/>
        <end position="135"/>
    </location>
</feature>
<dbReference type="InterPro" id="IPR015915">
    <property type="entry name" value="Kelch-typ_b-propeller"/>
</dbReference>
<dbReference type="SUPFAM" id="SSF117281">
    <property type="entry name" value="Kelch motif"/>
    <property type="match status" value="1"/>
</dbReference>
<sequence length="416" mass="43274">MSDISDFSESELDKPQTPKTPPPKPKAKAGAPPAKAGGGAPAAAAVAAASAAAADSSAAAKKAAAGRSPAAAEEAKKGGSSSEAAAEEKGGAGDKKDSKSSSSSSSSSGGSPQQQQQAAAAAKKAAPRSQRSLERAKGVLSPPDFFISKVVHDWAWRELESASGELAPCGRCGHSASLCEIEGRTFVAIFGGDISGSGKGENDLWLFDVQENNWDILDQVAGQPPCPRWKHAAAFFDNRLWIIGGTYAGWFKNYVMSGYPCADVYRLAPVCTTVSLSALSQDMSKTVKEIRSMRGEIEAAAAEAAAVRSSMVLLQQQQQQQQQQLEGVGASSAAAAARLTEVAAAVQQMDAAVKKAQQEIEKGSSISNSISLLEKKFNIMEQTLQEALAKIEKKADISSLRAVAAKVGSISDEEEE</sequence>
<accession>U6LX26</accession>
<dbReference type="Pfam" id="PF24681">
    <property type="entry name" value="Kelch_KLHDC2_KLHL20_DRC7"/>
    <property type="match status" value="1"/>
</dbReference>
<gene>
    <name evidence="5" type="ORF">EBH_0049080</name>
</gene>
<feature type="coiled-coil region" evidence="3">
    <location>
        <begin position="339"/>
        <end position="390"/>
    </location>
</feature>
<dbReference type="PANTHER" id="PTHR46093:SF18">
    <property type="entry name" value="FIBRONECTIN TYPE-III DOMAIN-CONTAINING PROTEIN"/>
    <property type="match status" value="1"/>
</dbReference>
<evidence type="ECO:0000256" key="3">
    <source>
        <dbReference type="SAM" id="Coils"/>
    </source>
</evidence>
<dbReference type="Proteomes" id="UP000030750">
    <property type="component" value="Unassembled WGS sequence"/>
</dbReference>
<keyword evidence="1" id="KW-0880">Kelch repeat</keyword>
<evidence type="ECO:0000256" key="4">
    <source>
        <dbReference type="SAM" id="MobiDB-lite"/>
    </source>
</evidence>